<evidence type="ECO:0000313" key="2">
    <source>
        <dbReference type="EMBL" id="MEM0513897.1"/>
    </source>
</evidence>
<keyword evidence="1" id="KW-1133">Transmembrane helix</keyword>
<protein>
    <submittedName>
        <fullName evidence="2">Uncharacterized protein</fullName>
    </submittedName>
</protein>
<proteinExistence type="predicted"/>
<evidence type="ECO:0000313" key="3">
    <source>
        <dbReference type="Proteomes" id="UP001447008"/>
    </source>
</evidence>
<comment type="caution">
    <text evidence="2">The sequence shown here is derived from an EMBL/GenBank/DDBJ whole genome shotgun (WGS) entry which is preliminary data.</text>
</comment>
<feature type="transmembrane region" description="Helical" evidence="1">
    <location>
        <begin position="154"/>
        <end position="175"/>
    </location>
</feature>
<accession>A0ABU9MRE7</accession>
<gene>
    <name evidence="2" type="ORF">WCN91_00325</name>
</gene>
<organism evidence="2 3">
    <name type="scientific">Pseudoalteromonas qingdaonensis</name>
    <dbReference type="NCBI Taxonomy" id="3131913"/>
    <lineage>
        <taxon>Bacteria</taxon>
        <taxon>Pseudomonadati</taxon>
        <taxon>Pseudomonadota</taxon>
        <taxon>Gammaproteobacteria</taxon>
        <taxon>Alteromonadales</taxon>
        <taxon>Pseudoalteromonadaceae</taxon>
        <taxon>Pseudoalteromonas</taxon>
    </lineage>
</organism>
<keyword evidence="1" id="KW-0472">Membrane</keyword>
<keyword evidence="1" id="KW-0812">Transmembrane</keyword>
<evidence type="ECO:0000256" key="1">
    <source>
        <dbReference type="SAM" id="Phobius"/>
    </source>
</evidence>
<name>A0ABU9MRE7_9GAMM</name>
<keyword evidence="3" id="KW-1185">Reference proteome</keyword>
<dbReference type="Proteomes" id="UP001447008">
    <property type="component" value="Unassembled WGS sequence"/>
</dbReference>
<dbReference type="EMBL" id="JBCGCU010000001">
    <property type="protein sequence ID" value="MEM0513897.1"/>
    <property type="molecule type" value="Genomic_DNA"/>
</dbReference>
<reference evidence="2 3" key="1">
    <citation type="submission" date="2024-03" db="EMBL/GenBank/DDBJ databases">
        <title>Pseudoalteromonas qingdaonensis sp. nov., isolated from the intestines of marine benthic organisms.</title>
        <authorList>
            <person name="Lin X."/>
            <person name="Fang S."/>
            <person name="Hu X."/>
        </authorList>
    </citation>
    <scope>NUCLEOTIDE SEQUENCE [LARGE SCALE GENOMIC DNA]</scope>
    <source>
        <strain evidence="2 3">YIC-827</strain>
    </source>
</reference>
<dbReference type="RefSeq" id="WP_342675447.1">
    <property type="nucleotide sequence ID" value="NZ_JBCGCU010000001.1"/>
</dbReference>
<sequence>MSEQYRLLFAHLDKDQSMEQAAKALQQKLKLAEHQVEAFFAGKAIFPASEKAKALKQAKVLASLGVQTRLKGIVVPAQSSQPGASGADEQVLAALDYITSSLIRLEERLDDMDQRFSEQLLSQQQSKDNDELALDLSLDDELETPSPSLYRHPLLIIILVLITLLLAILGVDYFYPELFKF</sequence>